<dbReference type="Gene3D" id="3.40.50.300">
    <property type="entry name" value="P-loop containing nucleotide triphosphate hydrolases"/>
    <property type="match status" value="1"/>
</dbReference>
<organism evidence="1 2">
    <name type="scientific">Trichoderma longibrachiatum ATCC 18648</name>
    <dbReference type="NCBI Taxonomy" id="983965"/>
    <lineage>
        <taxon>Eukaryota</taxon>
        <taxon>Fungi</taxon>
        <taxon>Dikarya</taxon>
        <taxon>Ascomycota</taxon>
        <taxon>Pezizomycotina</taxon>
        <taxon>Sordariomycetes</taxon>
        <taxon>Hypocreomycetidae</taxon>
        <taxon>Hypocreales</taxon>
        <taxon>Hypocreaceae</taxon>
        <taxon>Trichoderma</taxon>
    </lineage>
</organism>
<reference evidence="1 2" key="1">
    <citation type="submission" date="2016-07" db="EMBL/GenBank/DDBJ databases">
        <title>Multiple horizontal gene transfer events from other fungi enriched the ability of initially mycotrophic Trichoderma (Ascomycota) to feed on dead plant biomass.</title>
        <authorList>
            <consortium name="DOE Joint Genome Institute"/>
            <person name="Aerts A."/>
            <person name="Atanasova L."/>
            <person name="Chenthamara K."/>
            <person name="Zhang J."/>
            <person name="Grujic M."/>
            <person name="Henrissat B."/>
            <person name="Kuo A."/>
            <person name="Salamov A."/>
            <person name="Lipzen A."/>
            <person name="Labutti K."/>
            <person name="Barry K."/>
            <person name="Miao Y."/>
            <person name="Rahimi M.J."/>
            <person name="Shen Q."/>
            <person name="Grigoriev I.V."/>
            <person name="Kubicek C.P."/>
            <person name="Druzhinina I.S."/>
        </authorList>
    </citation>
    <scope>NUCLEOTIDE SEQUENCE [LARGE SCALE GENOMIC DNA]</scope>
    <source>
        <strain evidence="1 2">ATCC 18648</strain>
    </source>
</reference>
<proteinExistence type="predicted"/>
<gene>
    <name evidence="1" type="ORF">M440DRAFT_62488</name>
</gene>
<dbReference type="EMBL" id="KZ679150">
    <property type="protein sequence ID" value="PTB71306.1"/>
    <property type="molecule type" value="Genomic_DNA"/>
</dbReference>
<protein>
    <recommendedName>
        <fullName evidence="3">Guanylate kinase-like domain-containing protein</fullName>
    </recommendedName>
</protein>
<keyword evidence="2" id="KW-1185">Reference proteome</keyword>
<name>A0A2T4BPU4_TRILO</name>
<accession>A0A2T4BPU4</accession>
<evidence type="ECO:0000313" key="2">
    <source>
        <dbReference type="Proteomes" id="UP000240760"/>
    </source>
</evidence>
<sequence length="70" mass="7643">MREDDPASNLQLNKPVRNFIYQSSTAEPTYIHPITSSGPSGVGKGALLQLIEDARPGLFTRTISDTSRQP</sequence>
<evidence type="ECO:0000313" key="1">
    <source>
        <dbReference type="EMBL" id="PTB71306.1"/>
    </source>
</evidence>
<dbReference type="AlphaFoldDB" id="A0A2T4BPU4"/>
<dbReference type="InterPro" id="IPR027417">
    <property type="entry name" value="P-loop_NTPase"/>
</dbReference>
<dbReference type="OrthoDB" id="6334211at2759"/>
<dbReference type="SUPFAM" id="SSF52540">
    <property type="entry name" value="P-loop containing nucleoside triphosphate hydrolases"/>
    <property type="match status" value="1"/>
</dbReference>
<evidence type="ECO:0008006" key="3">
    <source>
        <dbReference type="Google" id="ProtNLM"/>
    </source>
</evidence>
<dbReference type="Proteomes" id="UP000240760">
    <property type="component" value="Unassembled WGS sequence"/>
</dbReference>